<accession>A0A0F9Z3Q4</accession>
<evidence type="ECO:0000259" key="10">
    <source>
        <dbReference type="PROSITE" id="PS51194"/>
    </source>
</evidence>
<dbReference type="SUPFAM" id="SSF50249">
    <property type="entry name" value="Nucleic acid-binding proteins"/>
    <property type="match status" value="1"/>
</dbReference>
<dbReference type="GO" id="GO:0016787">
    <property type="term" value="F:hydrolase activity"/>
    <property type="evidence" value="ECO:0007669"/>
    <property type="project" value="UniProtKB-KW"/>
</dbReference>
<sequence>MANLKTELKTLKGIGENYTKKLNKLGIKTIKNLLMHFPHRYDDYSRVTKIVDLKEEEMVSVHGIVSNIKMRRSFYRHQFITEVKIGDDTGEVKITWFNQPYLTNTFKKGTKISIAGKATAVKNKINFISPNYELWSNNLVHTSRLVPIYPETRGLSSKWLRWRIHSFLYLAKNITDYLPEDLKKKYGFLPICEALQNIHFPDNLKQANIARNRFVFSEFLLLQLKMLLEHEAIKSKKSFVLPFNKELTQKIVKSFPFKLSYDQKKVAWEILKDMQKSYPMHRLLEGDVGTGKTAVAILISALVAKQNKQTVIMAPTEILASQHFETFLKILKTFELPIALLTRSLTKFYDPWVEEVRILKEIELKKKIESGEALIIIGTHSLIATSAKKTPSVKFNSLVLVIIDEQHRFGVKQRAKLLNEYYEAPHFLSMTATPIPRSLALTVYSNLNISILKEFPTGKRKIKSFVVPARKRLNAYEFIREKIKQGNQTYVICPIIKESEKMDAKAAEEEYKKLKNDIFKEFGVALLHGRLKSKEKEEIMQDFLKGKYKILVATSVVEVGVDVANANIMVIEGAERFGMAQIHQLRGRIGRRGKQGYCMLFTSSGSRATTERLKYLAKFDDGFALAQKDLEIRGPGQLIGIRQSGIPDIVMNSLDNLYLIKQVRSEAEQILKKSKNLKKYPNLLSELSEFTEKIHLE</sequence>
<dbReference type="PROSITE" id="PS51192">
    <property type="entry name" value="HELICASE_ATP_BIND_1"/>
    <property type="match status" value="1"/>
</dbReference>
<evidence type="ECO:0000256" key="8">
    <source>
        <dbReference type="ARBA" id="ARBA00049819"/>
    </source>
</evidence>
<dbReference type="GO" id="GO:0006281">
    <property type="term" value="P:DNA repair"/>
    <property type="evidence" value="ECO:0007669"/>
    <property type="project" value="UniProtKB-KW"/>
</dbReference>
<proteinExistence type="predicted"/>
<feature type="domain" description="Helicase ATP-binding" evidence="9">
    <location>
        <begin position="273"/>
        <end position="452"/>
    </location>
</feature>
<reference evidence="11 12" key="1">
    <citation type="journal article" date="2015" name="Nature">
        <title>rRNA introns, odd ribosomes, and small enigmatic genomes across a large radiation of phyla.</title>
        <authorList>
            <person name="Brown C.T."/>
            <person name="Hug L.A."/>
            <person name="Thomas B.C."/>
            <person name="Sharon I."/>
            <person name="Castelle C.J."/>
            <person name="Singh A."/>
            <person name="Wilkins M.J."/>
            <person name="Williams K.H."/>
            <person name="Banfield J.F."/>
        </authorList>
    </citation>
    <scope>NUCLEOTIDE SEQUENCE [LARGE SCALE GENOMIC DNA]</scope>
</reference>
<keyword evidence="3" id="KW-0378">Hydrolase</keyword>
<evidence type="ECO:0000256" key="7">
    <source>
        <dbReference type="ARBA" id="ARBA00023204"/>
    </source>
</evidence>
<dbReference type="InterPro" id="IPR014001">
    <property type="entry name" value="Helicase_ATP-bd"/>
</dbReference>
<dbReference type="PROSITE" id="PS51194">
    <property type="entry name" value="HELICASE_CTER"/>
    <property type="match status" value="1"/>
</dbReference>
<evidence type="ECO:0000313" key="11">
    <source>
        <dbReference type="EMBL" id="KKP33376.1"/>
    </source>
</evidence>
<keyword evidence="7" id="KW-0234">DNA repair</keyword>
<dbReference type="SMART" id="SM00487">
    <property type="entry name" value="DEXDc"/>
    <property type="match status" value="1"/>
</dbReference>
<dbReference type="InterPro" id="IPR033454">
    <property type="entry name" value="RecG_wedge"/>
</dbReference>
<keyword evidence="2" id="KW-0227">DNA damage</keyword>
<dbReference type="Pfam" id="PF19833">
    <property type="entry name" value="RecG_dom3_C"/>
    <property type="match status" value="1"/>
</dbReference>
<dbReference type="InterPro" id="IPR027417">
    <property type="entry name" value="P-loop_NTPase"/>
</dbReference>
<dbReference type="Proteomes" id="UP000034349">
    <property type="component" value="Unassembled WGS sequence"/>
</dbReference>
<dbReference type="InterPro" id="IPR012340">
    <property type="entry name" value="NA-bd_OB-fold"/>
</dbReference>
<evidence type="ECO:0000256" key="4">
    <source>
        <dbReference type="ARBA" id="ARBA00022806"/>
    </source>
</evidence>
<dbReference type="InterPro" id="IPR047112">
    <property type="entry name" value="RecG/Mfd"/>
</dbReference>
<dbReference type="GO" id="GO:0003678">
    <property type="term" value="F:DNA helicase activity"/>
    <property type="evidence" value="ECO:0007669"/>
    <property type="project" value="TreeGrafter"/>
</dbReference>
<dbReference type="NCBIfam" id="NF008168">
    <property type="entry name" value="PRK10917.2-2"/>
    <property type="match status" value="1"/>
</dbReference>
<comment type="caution">
    <text evidence="11">The sequence shown here is derived from an EMBL/GenBank/DDBJ whole genome shotgun (WGS) entry which is preliminary data.</text>
</comment>
<dbReference type="SUPFAM" id="SSF52540">
    <property type="entry name" value="P-loop containing nucleoside triphosphate hydrolases"/>
    <property type="match status" value="2"/>
</dbReference>
<organism evidence="11 12">
    <name type="scientific">Candidatus Roizmanbacteria bacterium GW2011_GWA2_32_13</name>
    <dbReference type="NCBI Taxonomy" id="1618475"/>
    <lineage>
        <taxon>Bacteria</taxon>
        <taxon>Candidatus Roizmaniibacteriota</taxon>
    </lineage>
</organism>
<dbReference type="Gene3D" id="2.40.50.140">
    <property type="entry name" value="Nucleic acid-binding proteins"/>
    <property type="match status" value="1"/>
</dbReference>
<dbReference type="PANTHER" id="PTHR47964">
    <property type="entry name" value="ATP-DEPENDENT DNA HELICASE HOMOLOG RECG, CHLOROPLASTIC"/>
    <property type="match status" value="1"/>
</dbReference>
<dbReference type="EMBL" id="LBOK01000045">
    <property type="protein sequence ID" value="KKP33376.1"/>
    <property type="molecule type" value="Genomic_DNA"/>
</dbReference>
<evidence type="ECO:0000259" key="9">
    <source>
        <dbReference type="PROSITE" id="PS51192"/>
    </source>
</evidence>
<dbReference type="CDD" id="cd04488">
    <property type="entry name" value="RecG_wedge_OBF"/>
    <property type="match status" value="1"/>
</dbReference>
<name>A0A0F9Z3Q4_9BACT</name>
<dbReference type="PANTHER" id="PTHR47964:SF1">
    <property type="entry name" value="ATP-DEPENDENT DNA HELICASE HOMOLOG RECG, CHLOROPLASTIC"/>
    <property type="match status" value="1"/>
</dbReference>
<evidence type="ECO:0000256" key="3">
    <source>
        <dbReference type="ARBA" id="ARBA00022801"/>
    </source>
</evidence>
<dbReference type="InterPro" id="IPR011545">
    <property type="entry name" value="DEAD/DEAH_box_helicase_dom"/>
</dbReference>
<dbReference type="GO" id="GO:0003677">
    <property type="term" value="F:DNA binding"/>
    <property type="evidence" value="ECO:0007669"/>
    <property type="project" value="UniProtKB-KW"/>
</dbReference>
<dbReference type="Pfam" id="PF17191">
    <property type="entry name" value="RecG_wedge"/>
    <property type="match status" value="1"/>
</dbReference>
<dbReference type="Pfam" id="PF00271">
    <property type="entry name" value="Helicase_C"/>
    <property type="match status" value="1"/>
</dbReference>
<evidence type="ECO:0000256" key="1">
    <source>
        <dbReference type="ARBA" id="ARBA00022741"/>
    </source>
</evidence>
<dbReference type="PATRIC" id="fig|1618475.3.peg.488"/>
<evidence type="ECO:0000256" key="5">
    <source>
        <dbReference type="ARBA" id="ARBA00022840"/>
    </source>
</evidence>
<gene>
    <name evidence="11" type="ORF">UR23_C0045G0002</name>
</gene>
<keyword evidence="1" id="KW-0547">Nucleotide-binding</keyword>
<keyword evidence="5" id="KW-0067">ATP-binding</keyword>
<dbReference type="Pfam" id="PF00270">
    <property type="entry name" value="DEAD"/>
    <property type="match status" value="1"/>
</dbReference>
<keyword evidence="6" id="KW-0238">DNA-binding</keyword>
<dbReference type="GO" id="GO:0005524">
    <property type="term" value="F:ATP binding"/>
    <property type="evidence" value="ECO:0007669"/>
    <property type="project" value="UniProtKB-KW"/>
</dbReference>
<evidence type="ECO:0000256" key="6">
    <source>
        <dbReference type="ARBA" id="ARBA00023125"/>
    </source>
</evidence>
<dbReference type="AlphaFoldDB" id="A0A0F9Z3Q4"/>
<keyword evidence="4 11" id="KW-0347">Helicase</keyword>
<dbReference type="InterPro" id="IPR045562">
    <property type="entry name" value="RecG_dom3_C"/>
</dbReference>
<feature type="domain" description="Helicase C-terminal" evidence="10">
    <location>
        <begin position="471"/>
        <end position="636"/>
    </location>
</feature>
<dbReference type="NCBIfam" id="NF008165">
    <property type="entry name" value="PRK10917.1-3"/>
    <property type="match status" value="1"/>
</dbReference>
<dbReference type="SMART" id="SM00490">
    <property type="entry name" value="HELICc"/>
    <property type="match status" value="1"/>
</dbReference>
<evidence type="ECO:0000256" key="2">
    <source>
        <dbReference type="ARBA" id="ARBA00022763"/>
    </source>
</evidence>
<dbReference type="InterPro" id="IPR001650">
    <property type="entry name" value="Helicase_C-like"/>
</dbReference>
<protein>
    <recommendedName>
        <fullName evidence="8">Probable DNA 3'-5' helicase RecG</fullName>
    </recommendedName>
</protein>
<dbReference type="Gene3D" id="3.40.50.300">
    <property type="entry name" value="P-loop containing nucleotide triphosphate hydrolases"/>
    <property type="match status" value="2"/>
</dbReference>
<evidence type="ECO:0000313" key="12">
    <source>
        <dbReference type="Proteomes" id="UP000034349"/>
    </source>
</evidence>